<evidence type="ECO:0000313" key="1">
    <source>
        <dbReference type="EMBL" id="QGJ92761.1"/>
    </source>
</evidence>
<dbReference type="EMBL" id="MN586020">
    <property type="protein sequence ID" value="QGJ92761.1"/>
    <property type="molecule type" value="Genomic_DNA"/>
</dbReference>
<name>A0A649VKH2_9CAUD</name>
<dbReference type="Proteomes" id="UP000425388">
    <property type="component" value="Segment"/>
</dbReference>
<gene>
    <name evidence="1" type="primary">15</name>
    <name evidence="1" type="ORF">PBI_MEGAN_15</name>
</gene>
<accession>A0A649VKH2</accession>
<organism evidence="1 2">
    <name type="scientific">Microbacterium phage Megan</name>
    <dbReference type="NCBI Taxonomy" id="2656551"/>
    <lineage>
        <taxon>Viruses</taxon>
        <taxon>Duplodnaviria</taxon>
        <taxon>Heunggongvirae</taxon>
        <taxon>Uroviricota</taxon>
        <taxon>Caudoviricetes</taxon>
        <taxon>Hodgkinviridae</taxon>
        <taxon>Meganvirus</taxon>
        <taxon>Meganvirus megan</taxon>
    </lineage>
</organism>
<dbReference type="KEGG" id="vg:80004973"/>
<protein>
    <submittedName>
        <fullName evidence="1">Uncharacterized protein</fullName>
    </submittedName>
</protein>
<dbReference type="RefSeq" id="YP_010751306.1">
    <property type="nucleotide sequence ID" value="NC_073368.1"/>
</dbReference>
<keyword evidence="2" id="KW-1185">Reference proteome</keyword>
<dbReference type="GeneID" id="80004973"/>
<proteinExistence type="predicted"/>
<reference evidence="1 2" key="1">
    <citation type="submission" date="2019-10" db="EMBL/GenBank/DDBJ databases">
        <authorList>
            <person name="Abad L.A."/>
            <person name="AUll H.A."/>
            <person name="Garlena R.A."/>
            <person name="Russell D.A."/>
            <person name="Pope W.H."/>
            <person name="Jacobs-Sera D."/>
            <person name="Hatfull G.F."/>
        </authorList>
    </citation>
    <scope>NUCLEOTIDE SEQUENCE [LARGE SCALE GENOMIC DNA]</scope>
</reference>
<sequence length="26" mass="3075">MAEVPYFRPDDIEALIEARHLEDDDD</sequence>
<evidence type="ECO:0000313" key="2">
    <source>
        <dbReference type="Proteomes" id="UP000425388"/>
    </source>
</evidence>